<evidence type="ECO:0000256" key="1">
    <source>
        <dbReference type="SAM" id="MobiDB-lite"/>
    </source>
</evidence>
<feature type="compositionally biased region" description="Low complexity" evidence="1">
    <location>
        <begin position="257"/>
        <end position="273"/>
    </location>
</feature>
<organism evidence="2 3">
    <name type="scientific">Curvularia kusanoi</name>
    <name type="common">Cochliobolus kusanoi</name>
    <dbReference type="NCBI Taxonomy" id="90978"/>
    <lineage>
        <taxon>Eukaryota</taxon>
        <taxon>Fungi</taxon>
        <taxon>Dikarya</taxon>
        <taxon>Ascomycota</taxon>
        <taxon>Pezizomycotina</taxon>
        <taxon>Dothideomycetes</taxon>
        <taxon>Pleosporomycetidae</taxon>
        <taxon>Pleosporales</taxon>
        <taxon>Pleosporineae</taxon>
        <taxon>Pleosporaceae</taxon>
        <taxon>Curvularia</taxon>
    </lineage>
</organism>
<feature type="compositionally biased region" description="Low complexity" evidence="1">
    <location>
        <begin position="457"/>
        <end position="483"/>
    </location>
</feature>
<feature type="region of interest" description="Disordered" evidence="1">
    <location>
        <begin position="257"/>
        <end position="355"/>
    </location>
</feature>
<feature type="compositionally biased region" description="Low complexity" evidence="1">
    <location>
        <begin position="289"/>
        <end position="298"/>
    </location>
</feature>
<accession>A0A9P4T9E4</accession>
<comment type="caution">
    <text evidence="2">The sequence shown here is derived from an EMBL/GenBank/DDBJ whole genome shotgun (WGS) entry which is preliminary data.</text>
</comment>
<dbReference type="EMBL" id="SWKU01000017">
    <property type="protein sequence ID" value="KAF2999275.1"/>
    <property type="molecule type" value="Genomic_DNA"/>
</dbReference>
<proteinExistence type="predicted"/>
<feature type="compositionally biased region" description="Basic and acidic residues" evidence="1">
    <location>
        <begin position="610"/>
        <end position="619"/>
    </location>
</feature>
<gene>
    <name evidence="2" type="ORF">E8E13_003788</name>
</gene>
<evidence type="ECO:0000313" key="2">
    <source>
        <dbReference type="EMBL" id="KAF2999275.1"/>
    </source>
</evidence>
<dbReference type="AlphaFoldDB" id="A0A9P4T9E4"/>
<keyword evidence="3" id="KW-1185">Reference proteome</keyword>
<evidence type="ECO:0000313" key="3">
    <source>
        <dbReference type="Proteomes" id="UP000801428"/>
    </source>
</evidence>
<feature type="region of interest" description="Disordered" evidence="1">
    <location>
        <begin position="33"/>
        <end position="53"/>
    </location>
</feature>
<sequence length="631" mass="66715">MSTPNFLNDFPVDDNSNLNDFVDFTQFGNAIDNESPSLTQPAPTLSGPVNGTQEQPVDWQSTGFVDPSALSLSQAPQLNSPFTEPLNGVREQSPSGSSLFNGADFGNSSIDGVALGINEFGSDINAGNANIGNAYPNPFNFNDANAEHNEFNYFNSQLNLANASQNDFDFANPNFANADPNFANVDPNFANVGFANANFGNVDFADARLYEPVSAPVSAPVPAKQLSDAAALEITQRKLAEAQQEIERLKAASVAATPATAASPATSQQQSPVIPRRTSQGSSHKRKSSSSSSSSPKRQQVHKIGSVESLWSRMGAAKGEGRPRNSVSPRTPPSAHRTLTPPSSGSHGSHADDQDISPADLLALKTFNNGGIPPSNVTPPSNNILLSNNILPHAAMPPTLRSSTTVDQRVNMDANPTTPKKAAKRAPKTTPKESTNTKVVKKTKTTPEKAQQQQQHATPASGSSSTSASASTPASAPTSAPTSLDRMRPIEELLEANFNSLNAQEKLRVLLPLLRKMDPRNLEASLVALPSIRAKGPGHESVVARSIYDCPNTPEAEDHLASLLTFGRGLRHPPAAAAAAPQSNPSSHIPSAESSSSSRSAPTEDGEQLGAERQRKAIEKAAMLDAQGRKR</sequence>
<dbReference type="Gene3D" id="2.160.20.80">
    <property type="entry name" value="E3 ubiquitin-protein ligase SopA"/>
    <property type="match status" value="1"/>
</dbReference>
<reference evidence="2" key="1">
    <citation type="submission" date="2019-04" db="EMBL/GenBank/DDBJ databases">
        <title>Sequencing of skin fungus with MAO and IRED activity.</title>
        <authorList>
            <person name="Marsaioli A.J."/>
            <person name="Bonatto J.M.C."/>
            <person name="Reis Junior O."/>
        </authorList>
    </citation>
    <scope>NUCLEOTIDE SEQUENCE</scope>
    <source>
        <strain evidence="2">30M1</strain>
    </source>
</reference>
<feature type="region of interest" description="Disordered" evidence="1">
    <location>
        <begin position="573"/>
        <end position="631"/>
    </location>
</feature>
<feature type="compositionally biased region" description="Low complexity" evidence="1">
    <location>
        <begin position="573"/>
        <end position="601"/>
    </location>
</feature>
<dbReference type="Proteomes" id="UP000801428">
    <property type="component" value="Unassembled WGS sequence"/>
</dbReference>
<dbReference type="OrthoDB" id="3793563at2759"/>
<protein>
    <submittedName>
        <fullName evidence="2">Uncharacterized protein</fullName>
    </submittedName>
</protein>
<feature type="region of interest" description="Disordered" evidence="1">
    <location>
        <begin position="396"/>
        <end position="484"/>
    </location>
</feature>
<name>A0A9P4T9E4_CURKU</name>
<feature type="region of interest" description="Disordered" evidence="1">
    <location>
        <begin position="75"/>
        <end position="95"/>
    </location>
</feature>